<evidence type="ECO:0000256" key="1">
    <source>
        <dbReference type="ARBA" id="ARBA00010592"/>
    </source>
</evidence>
<evidence type="ECO:0000313" key="8">
    <source>
        <dbReference type="Proteomes" id="UP000241769"/>
    </source>
</evidence>
<feature type="region of interest" description="Disordered" evidence="6">
    <location>
        <begin position="149"/>
        <end position="172"/>
    </location>
</feature>
<dbReference type="GO" id="GO:0003735">
    <property type="term" value="F:structural constituent of ribosome"/>
    <property type="evidence" value="ECO:0007669"/>
    <property type="project" value="InterPro"/>
</dbReference>
<dbReference type="PANTHER" id="PTHR10715:SF0">
    <property type="entry name" value="LARGE RIBOSOMAL SUBUNIT PROTEIN EL6"/>
    <property type="match status" value="1"/>
</dbReference>
<comment type="caution">
    <text evidence="7">The sequence shown here is derived from an EMBL/GenBank/DDBJ whole genome shotgun (WGS) entry which is preliminary data.</text>
</comment>
<dbReference type="CDD" id="cd13156">
    <property type="entry name" value="KOW_RPL6"/>
    <property type="match status" value="1"/>
</dbReference>
<dbReference type="PANTHER" id="PTHR10715">
    <property type="entry name" value="60S RIBOSOMAL PROTEIN L6"/>
    <property type="match status" value="1"/>
</dbReference>
<dbReference type="InParanoid" id="A0A2P6N460"/>
<keyword evidence="3" id="KW-0687">Ribonucleoprotein</keyword>
<comment type="similarity">
    <text evidence="1">Belongs to the eukaryotic ribosomal protein eL6 family.</text>
</comment>
<dbReference type="Proteomes" id="UP000241769">
    <property type="component" value="Unassembled WGS sequence"/>
</dbReference>
<dbReference type="AlphaFoldDB" id="A0A2P6N460"/>
<dbReference type="Gene3D" id="2.30.30.30">
    <property type="match status" value="1"/>
</dbReference>
<dbReference type="InterPro" id="IPR000915">
    <property type="entry name" value="60S_ribosomal_eL6"/>
</dbReference>
<protein>
    <recommendedName>
        <fullName evidence="4">Large ribosomal subunit protein eL6</fullName>
    </recommendedName>
    <alternativeName>
        <fullName evidence="5">60S ribosomal protein L6</fullName>
    </alternativeName>
</protein>
<keyword evidence="2 7" id="KW-0689">Ribosomal protein</keyword>
<accession>A0A2P6N460</accession>
<dbReference type="GO" id="GO:0022625">
    <property type="term" value="C:cytosolic large ribosomal subunit"/>
    <property type="evidence" value="ECO:0007669"/>
    <property type="project" value="TreeGrafter"/>
</dbReference>
<dbReference type="Pfam" id="PF01159">
    <property type="entry name" value="Ribosomal_L6e"/>
    <property type="match status" value="1"/>
</dbReference>
<proteinExistence type="inferred from homology"/>
<dbReference type="InterPro" id="IPR041997">
    <property type="entry name" value="Ribosomal_eL6_KOW"/>
</dbReference>
<reference evidence="7 8" key="1">
    <citation type="journal article" date="2018" name="Genome Biol. Evol.">
        <title>Multiple Roots of Fruiting Body Formation in Amoebozoa.</title>
        <authorList>
            <person name="Hillmann F."/>
            <person name="Forbes G."/>
            <person name="Novohradska S."/>
            <person name="Ferling I."/>
            <person name="Riege K."/>
            <person name="Groth M."/>
            <person name="Westermann M."/>
            <person name="Marz M."/>
            <person name="Spaller T."/>
            <person name="Winckler T."/>
            <person name="Schaap P."/>
            <person name="Glockner G."/>
        </authorList>
    </citation>
    <scope>NUCLEOTIDE SEQUENCE [LARGE SCALE GENOMIC DNA]</scope>
    <source>
        <strain evidence="7 8">Jena</strain>
    </source>
</reference>
<gene>
    <name evidence="7" type="ORF">PROFUN_13318</name>
</gene>
<evidence type="ECO:0000313" key="7">
    <source>
        <dbReference type="EMBL" id="PRP78740.1"/>
    </source>
</evidence>
<sequence length="214" mass="23333">MTVLRGSLACRSIFHPDAEEKDIMPSKQTATEKKTVRKTPGTYPTEKVQKAFRPHKKQNAQKLRASITPGTVLIVLSGRFAGKRVVFLKQSSNGLLIVTGPYELNGVPVRRIAQHLVIATSTKVDVSAVDVSKFDDAYFAKPSAPKQKKSEQGFFAEDASAQQSKKPAEARLADQKSVDGAVLASVKKTEGLASYLAHSFSLRGVSRPVHLLKF</sequence>
<dbReference type="InterPro" id="IPR014722">
    <property type="entry name" value="Rib_uL2_dom2"/>
</dbReference>
<dbReference type="GO" id="GO:0002181">
    <property type="term" value="P:cytoplasmic translation"/>
    <property type="evidence" value="ECO:0007669"/>
    <property type="project" value="TreeGrafter"/>
</dbReference>
<evidence type="ECO:0000256" key="3">
    <source>
        <dbReference type="ARBA" id="ARBA00023274"/>
    </source>
</evidence>
<dbReference type="EMBL" id="MDYQ01000208">
    <property type="protein sequence ID" value="PRP78740.1"/>
    <property type="molecule type" value="Genomic_DNA"/>
</dbReference>
<dbReference type="FunFam" id="2.30.30.30:FF:000014">
    <property type="entry name" value="60S ribosomal protein L6"/>
    <property type="match status" value="1"/>
</dbReference>
<dbReference type="GO" id="GO:0000027">
    <property type="term" value="P:ribosomal large subunit assembly"/>
    <property type="evidence" value="ECO:0007669"/>
    <property type="project" value="TreeGrafter"/>
</dbReference>
<dbReference type="STRING" id="1890364.A0A2P6N460"/>
<evidence type="ECO:0000256" key="5">
    <source>
        <dbReference type="ARBA" id="ARBA00035351"/>
    </source>
</evidence>
<dbReference type="InterPro" id="IPR008991">
    <property type="entry name" value="Translation_prot_SH3-like_sf"/>
</dbReference>
<evidence type="ECO:0000256" key="4">
    <source>
        <dbReference type="ARBA" id="ARBA00035233"/>
    </source>
</evidence>
<dbReference type="FunCoup" id="A0A2P6N460">
    <property type="interactions" value="661"/>
</dbReference>
<evidence type="ECO:0000256" key="6">
    <source>
        <dbReference type="SAM" id="MobiDB-lite"/>
    </source>
</evidence>
<evidence type="ECO:0000256" key="2">
    <source>
        <dbReference type="ARBA" id="ARBA00022980"/>
    </source>
</evidence>
<organism evidence="7 8">
    <name type="scientific">Planoprotostelium fungivorum</name>
    <dbReference type="NCBI Taxonomy" id="1890364"/>
    <lineage>
        <taxon>Eukaryota</taxon>
        <taxon>Amoebozoa</taxon>
        <taxon>Evosea</taxon>
        <taxon>Variosea</taxon>
        <taxon>Cavosteliida</taxon>
        <taxon>Cavosteliaceae</taxon>
        <taxon>Planoprotostelium</taxon>
    </lineage>
</organism>
<dbReference type="OrthoDB" id="2436667at2759"/>
<dbReference type="SUPFAM" id="SSF50104">
    <property type="entry name" value="Translation proteins SH3-like domain"/>
    <property type="match status" value="1"/>
</dbReference>
<keyword evidence="8" id="KW-1185">Reference proteome</keyword>
<name>A0A2P6N460_9EUKA</name>
<dbReference type="GO" id="GO:0003723">
    <property type="term" value="F:RNA binding"/>
    <property type="evidence" value="ECO:0007669"/>
    <property type="project" value="TreeGrafter"/>
</dbReference>